<dbReference type="AlphaFoldDB" id="A0A852ZUS8"/>
<proteinExistence type="predicted"/>
<sequence>MTVVDKRMYRFALPAQWAAGARRNLAPSGDRLVVPDQLGVVPVPGAAEAGALPAVDDRGVLWWLRPTRTLARRALPGTRGPVLVGPLDGPGPARRLLRGRSLFWVLTDRGLDRYAADTLQRLTPVVRPAISDAAEDGRDGVWLVEAEAGSPGRWWLRHVDCWGRSCRPPFPVPGLEGDAPTVAVAGDRLVVLDPVVSTEAYVVDPATGAVTAIGLDQVHHGRRTLLTAARGTRIHLLTATSDDRAVYQAVNLTGSVEDHQDLELPLGRPTALVGGPAGLVVACAHGLADIAARPGRTGERTSTFITPALVSPPGSRSGWDRAEIDVVLPVGTAMDVTWAATDDLSTVDRAASLFDGPAPADLVDQLDALLPWCEDQAVAYSGVSDTEEVEQLAALLDGAAAATLWLRVRLHTPPGRVPPALVALRVRYPDVSYLDDLPAIYRENPQAAAELRRIVAPYELLFDGLDAELAALPDRVDPSTADDARTDHLLSWLGFPPLGDLPAPIRSQLLQHAAELLDLRGTCGGLQLLLDLVTDNRATVTDHADEPGAWFLGTGGGPSVGAAAARLGVDTVSLAQRPAPARAGGMVLGSTPLGRGCPDPELVLAERATTVTVTVEVDPEQRTTLQPVIERLMPAFVPAHCRLQVHYTAADAADRSRRLDVDFQLDAAALYSAVHWRLGATTRLDAWTLPAPPCRPVLLDHGGPLGGPQRLH</sequence>
<reference evidence="1 2" key="1">
    <citation type="submission" date="2020-07" db="EMBL/GenBank/DDBJ databases">
        <title>Sequencing the genomes of 1000 actinobacteria strains.</title>
        <authorList>
            <person name="Klenk H.-P."/>
        </authorList>
    </citation>
    <scope>NUCLEOTIDE SEQUENCE [LARGE SCALE GENOMIC DNA]</scope>
    <source>
        <strain evidence="1 2">DSM 18448</strain>
    </source>
</reference>
<dbReference type="Proteomes" id="UP000579605">
    <property type="component" value="Unassembled WGS sequence"/>
</dbReference>
<name>A0A852ZUS8_9ACTN</name>
<evidence type="ECO:0000313" key="2">
    <source>
        <dbReference type="Proteomes" id="UP000579605"/>
    </source>
</evidence>
<comment type="caution">
    <text evidence="1">The sequence shown here is derived from an EMBL/GenBank/DDBJ whole genome shotgun (WGS) entry which is preliminary data.</text>
</comment>
<accession>A0A852ZUS8</accession>
<evidence type="ECO:0000313" key="1">
    <source>
        <dbReference type="EMBL" id="NYH92446.1"/>
    </source>
</evidence>
<keyword evidence="2" id="KW-1185">Reference proteome</keyword>
<gene>
    <name evidence="1" type="ORF">F4554_005084</name>
</gene>
<dbReference type="EMBL" id="JACBZH010000001">
    <property type="protein sequence ID" value="NYH92446.1"/>
    <property type="molecule type" value="Genomic_DNA"/>
</dbReference>
<dbReference type="RefSeq" id="WP_179789873.1">
    <property type="nucleotide sequence ID" value="NZ_BAAARR010000005.1"/>
</dbReference>
<dbReference type="NCBIfam" id="TIGR02242">
    <property type="entry name" value="tail_TIGR02242"/>
    <property type="match status" value="1"/>
</dbReference>
<dbReference type="InterPro" id="IPR011748">
    <property type="entry name" value="Unchr_phage_tail-like"/>
</dbReference>
<organism evidence="1 2">
    <name type="scientific">Actinopolymorpha rutila</name>
    <dbReference type="NCBI Taxonomy" id="446787"/>
    <lineage>
        <taxon>Bacteria</taxon>
        <taxon>Bacillati</taxon>
        <taxon>Actinomycetota</taxon>
        <taxon>Actinomycetes</taxon>
        <taxon>Propionibacteriales</taxon>
        <taxon>Actinopolymorphaceae</taxon>
        <taxon>Actinopolymorpha</taxon>
    </lineage>
</organism>
<protein>
    <submittedName>
        <fullName evidence="1">Phage tail-like protein</fullName>
    </submittedName>
</protein>